<dbReference type="Pfam" id="PF13255">
    <property type="entry name" value="DUF4046"/>
    <property type="match status" value="2"/>
</dbReference>
<protein>
    <recommendedName>
        <fullName evidence="1">DUF4046 domain-containing protein</fullName>
    </recommendedName>
</protein>
<dbReference type="EMBL" id="MUAJ01000049">
    <property type="protein sequence ID" value="OOR09368.1"/>
    <property type="molecule type" value="Genomic_DNA"/>
</dbReference>
<dbReference type="RefSeq" id="WP_078205558.1">
    <property type="nucleotide sequence ID" value="NZ_MUAJ01000049.1"/>
</dbReference>
<accession>A0A1S9TH77</accession>
<evidence type="ECO:0000259" key="1">
    <source>
        <dbReference type="Pfam" id="PF13255"/>
    </source>
</evidence>
<feature type="domain" description="DUF4046" evidence="1">
    <location>
        <begin position="248"/>
        <end position="318"/>
    </location>
</feature>
<proteinExistence type="predicted"/>
<feature type="domain" description="DUF4046" evidence="1">
    <location>
        <begin position="6"/>
        <end position="92"/>
    </location>
</feature>
<comment type="caution">
    <text evidence="2">The sequence shown here is derived from an EMBL/GenBank/DDBJ whole genome shotgun (WGS) entry which is preliminary data.</text>
</comment>
<name>A0A1S9TH77_BACCE</name>
<evidence type="ECO:0000313" key="3">
    <source>
        <dbReference type="Proteomes" id="UP000190906"/>
    </source>
</evidence>
<dbReference type="AlphaFoldDB" id="A0A1S9TH77"/>
<evidence type="ECO:0000313" key="2">
    <source>
        <dbReference type="EMBL" id="OOR09368.1"/>
    </source>
</evidence>
<dbReference type="Proteomes" id="UP000190906">
    <property type="component" value="Unassembled WGS sequence"/>
</dbReference>
<gene>
    <name evidence="2" type="ORF">BW897_28180</name>
</gene>
<dbReference type="InterPro" id="IPR025119">
    <property type="entry name" value="DUF4046"/>
</dbReference>
<sequence>MQGIRIEEIYQEILDGKRKIFPPNTWNEDIKHELSKRVTRYLIEDVLNWRGEDIKGQWNKKLIKKYKLGGLLGIVYQASPYTMLNDLYPGRFKEWEFQQSSVSANFWTKEQGLEALRWTIEEKEKLTTEQLLQVYSKKWLIKNQLERPFRVYWGASPYAMLNDLYLGRFKEWELKGVPMNFWTKEQGLEALRWTIEEKEKLTTEQLLQVYGKRWLNENGLLTPLRKHWNSSPYAMLNGLYPGRFREWELKEVPLNFWTKEQGLEVLRWTIEEKERLTPKQLLQVYSERWLIKNRLSTPLQKHWRGNRYAMLNALYPEIYRAMQKMKNVEHV</sequence>
<reference evidence="2 3" key="1">
    <citation type="submission" date="2017-01" db="EMBL/GenBank/DDBJ databases">
        <title>Bacillus cereus isolates.</title>
        <authorList>
            <person name="Beno S.M."/>
        </authorList>
    </citation>
    <scope>NUCLEOTIDE SEQUENCE [LARGE SCALE GENOMIC DNA]</scope>
    <source>
        <strain evidence="2 3">FSL H8-0485</strain>
    </source>
</reference>
<organism evidence="2 3">
    <name type="scientific">Bacillus cereus</name>
    <dbReference type="NCBI Taxonomy" id="1396"/>
    <lineage>
        <taxon>Bacteria</taxon>
        <taxon>Bacillati</taxon>
        <taxon>Bacillota</taxon>
        <taxon>Bacilli</taxon>
        <taxon>Bacillales</taxon>
        <taxon>Bacillaceae</taxon>
        <taxon>Bacillus</taxon>
        <taxon>Bacillus cereus group</taxon>
    </lineage>
</organism>